<accession>A0A8D8W9N6</accession>
<organism evidence="1">
    <name type="scientific">Cacopsylla melanoneura</name>
    <dbReference type="NCBI Taxonomy" id="428564"/>
    <lineage>
        <taxon>Eukaryota</taxon>
        <taxon>Metazoa</taxon>
        <taxon>Ecdysozoa</taxon>
        <taxon>Arthropoda</taxon>
        <taxon>Hexapoda</taxon>
        <taxon>Insecta</taxon>
        <taxon>Pterygota</taxon>
        <taxon>Neoptera</taxon>
        <taxon>Paraneoptera</taxon>
        <taxon>Hemiptera</taxon>
        <taxon>Sternorrhyncha</taxon>
        <taxon>Psylloidea</taxon>
        <taxon>Psyllidae</taxon>
        <taxon>Psyllinae</taxon>
        <taxon>Cacopsylla</taxon>
    </lineage>
</organism>
<proteinExistence type="predicted"/>
<dbReference type="AlphaFoldDB" id="A0A8D8W9N6"/>
<dbReference type="EMBL" id="HBUF01170463">
    <property type="protein sequence ID" value="CAG6652187.1"/>
    <property type="molecule type" value="Transcribed_RNA"/>
</dbReference>
<protein>
    <submittedName>
        <fullName evidence="1">Uncharacterized protein</fullName>
    </submittedName>
</protein>
<reference evidence="1" key="1">
    <citation type="submission" date="2021-05" db="EMBL/GenBank/DDBJ databases">
        <authorList>
            <person name="Alioto T."/>
            <person name="Alioto T."/>
            <person name="Gomez Garrido J."/>
        </authorList>
    </citation>
    <scope>NUCLEOTIDE SEQUENCE</scope>
</reference>
<evidence type="ECO:0000313" key="1">
    <source>
        <dbReference type="EMBL" id="CAG6652187.1"/>
    </source>
</evidence>
<name>A0A8D8W9N6_9HEMI</name>
<sequence length="120" mass="14071">MFVYPKIYISNLLSSFWASRWPFQKRQFACTTLYVYRILAPPCMYIAIGHRYLLKPDHLKLIHSYTKICIVSKAFPFSNNFFTDLHTPPILYSSSIVPARSILYPILRFPVMLIHLNIGI</sequence>